<dbReference type="Gene3D" id="3.10.180.10">
    <property type="entry name" value="2,3-Dihydroxybiphenyl 1,2-Dioxygenase, domain 1"/>
    <property type="match status" value="1"/>
</dbReference>
<dbReference type="Proteomes" id="UP000279306">
    <property type="component" value="Chromosome"/>
</dbReference>
<dbReference type="RefSeq" id="WP_048632526.1">
    <property type="nucleotide sequence ID" value="NZ_CVQQ01000007.1"/>
</dbReference>
<feature type="domain" description="VOC" evidence="1">
    <location>
        <begin position="9"/>
        <end position="139"/>
    </location>
</feature>
<dbReference type="InterPro" id="IPR037523">
    <property type="entry name" value="VOC_core"/>
</dbReference>
<dbReference type="OrthoDB" id="9804907at2"/>
<dbReference type="STRING" id="1791.GCA_001049355_02640"/>
<dbReference type="EMBL" id="LR134356">
    <property type="protein sequence ID" value="VEG51209.1"/>
    <property type="molecule type" value="Genomic_DNA"/>
</dbReference>
<dbReference type="AlphaFoldDB" id="A0A448IFJ6"/>
<dbReference type="PANTHER" id="PTHR39434:SF1">
    <property type="entry name" value="VOC DOMAIN-CONTAINING PROTEIN"/>
    <property type="match status" value="1"/>
</dbReference>
<evidence type="ECO:0000259" key="1">
    <source>
        <dbReference type="PROSITE" id="PS51819"/>
    </source>
</evidence>
<proteinExistence type="predicted"/>
<accession>A0A448IFJ6</accession>
<evidence type="ECO:0000313" key="2">
    <source>
        <dbReference type="EMBL" id="VEG51209.1"/>
    </source>
</evidence>
<protein>
    <submittedName>
        <fullName evidence="2">Glyoxalase/bleomycin resistance protein/dioxygenase</fullName>
    </submittedName>
</protein>
<dbReference type="PANTHER" id="PTHR39434">
    <property type="match status" value="1"/>
</dbReference>
<keyword evidence="3" id="KW-1185">Reference proteome</keyword>
<sequence length="148" mass="16461">MPDTPVPLAPFHLAIPVDDIAAARRFYGSALGLAEGRSDTKWIDWNLYGHQLVTHEVDTERDTARSIAGTNPVDGHEVPVPHFGVVLTVPDFHQLAGKLREADIDFVIEPYVRFEGEPGEQWTMFFTDPAGNALEFKAFADLDQLFAK</sequence>
<dbReference type="KEGG" id="mauu:NCTC10437_00316"/>
<evidence type="ECO:0000313" key="3">
    <source>
        <dbReference type="Proteomes" id="UP000279306"/>
    </source>
</evidence>
<dbReference type="GO" id="GO:0051213">
    <property type="term" value="F:dioxygenase activity"/>
    <property type="evidence" value="ECO:0007669"/>
    <property type="project" value="UniProtKB-KW"/>
</dbReference>
<gene>
    <name evidence="2" type="ORF">NCTC10437_00316</name>
</gene>
<organism evidence="2 3">
    <name type="scientific">Mycolicibacterium aurum</name>
    <name type="common">Mycobacterium aurum</name>
    <dbReference type="NCBI Taxonomy" id="1791"/>
    <lineage>
        <taxon>Bacteria</taxon>
        <taxon>Bacillati</taxon>
        <taxon>Actinomycetota</taxon>
        <taxon>Actinomycetes</taxon>
        <taxon>Mycobacteriales</taxon>
        <taxon>Mycobacteriaceae</taxon>
        <taxon>Mycolicibacterium</taxon>
    </lineage>
</organism>
<dbReference type="InterPro" id="IPR029068">
    <property type="entry name" value="Glyas_Bleomycin-R_OHBP_Dase"/>
</dbReference>
<keyword evidence="2" id="KW-0560">Oxidoreductase</keyword>
<name>A0A448IFJ6_MYCAU</name>
<dbReference type="CDD" id="cd08357">
    <property type="entry name" value="VOC_like"/>
    <property type="match status" value="1"/>
</dbReference>
<dbReference type="InterPro" id="IPR004360">
    <property type="entry name" value="Glyas_Fos-R_dOase_dom"/>
</dbReference>
<dbReference type="Pfam" id="PF00903">
    <property type="entry name" value="Glyoxalase"/>
    <property type="match status" value="1"/>
</dbReference>
<dbReference type="SUPFAM" id="SSF54593">
    <property type="entry name" value="Glyoxalase/Bleomycin resistance protein/Dihydroxybiphenyl dioxygenase"/>
    <property type="match status" value="1"/>
</dbReference>
<reference evidence="2 3" key="1">
    <citation type="submission" date="2018-12" db="EMBL/GenBank/DDBJ databases">
        <authorList>
            <consortium name="Pathogen Informatics"/>
        </authorList>
    </citation>
    <scope>NUCLEOTIDE SEQUENCE [LARGE SCALE GENOMIC DNA]</scope>
    <source>
        <strain evidence="2 3">NCTC10437</strain>
    </source>
</reference>
<keyword evidence="2" id="KW-0223">Dioxygenase</keyword>
<dbReference type="PROSITE" id="PS51819">
    <property type="entry name" value="VOC"/>
    <property type="match status" value="1"/>
</dbReference>